<reference evidence="1" key="2">
    <citation type="submission" date="2014-07" db="EMBL/GenBank/DDBJ databases">
        <authorList>
            <person name="Hull J."/>
        </authorList>
    </citation>
    <scope>NUCLEOTIDE SEQUENCE</scope>
</reference>
<gene>
    <name evidence="1" type="primary">era_0</name>
    <name evidence="1" type="ORF">CM83_105087</name>
</gene>
<proteinExistence type="predicted"/>
<organism evidence="1">
    <name type="scientific">Lygus hesperus</name>
    <name type="common">Western plant bug</name>
    <dbReference type="NCBI Taxonomy" id="30085"/>
    <lineage>
        <taxon>Eukaryota</taxon>
        <taxon>Metazoa</taxon>
        <taxon>Ecdysozoa</taxon>
        <taxon>Arthropoda</taxon>
        <taxon>Hexapoda</taxon>
        <taxon>Insecta</taxon>
        <taxon>Pterygota</taxon>
        <taxon>Neoptera</taxon>
        <taxon>Paraneoptera</taxon>
        <taxon>Hemiptera</taxon>
        <taxon>Heteroptera</taxon>
        <taxon>Panheteroptera</taxon>
        <taxon>Cimicomorpha</taxon>
        <taxon>Miridae</taxon>
        <taxon>Mirini</taxon>
        <taxon>Lygus</taxon>
    </lineage>
</organism>
<feature type="non-terminal residue" evidence="1">
    <location>
        <position position="115"/>
    </location>
</feature>
<sequence length="115" mass="13295">ILKDGTFIASKQDPTNKYQTKNNQLVKKLHEEKEIDKVQKIKLTINNSITPKIYGLPKIHKPDVKLRPIVSTIGSPTYNLSKYLIPLLQPLRNTAYNIKNSFEFKNFIKQQTINT</sequence>
<evidence type="ECO:0000313" key="1">
    <source>
        <dbReference type="EMBL" id="JAG00155.1"/>
    </source>
</evidence>
<name>A0A0A9W5N1_LYGHE</name>
<accession>A0A0A9W5N1</accession>
<dbReference type="AlphaFoldDB" id="A0A0A9W5N1"/>
<protein>
    <submittedName>
        <fullName evidence="1">GTPase Era</fullName>
    </submittedName>
</protein>
<dbReference type="EMBL" id="GBHO01043449">
    <property type="protein sequence ID" value="JAG00155.1"/>
    <property type="molecule type" value="Transcribed_RNA"/>
</dbReference>
<dbReference type="PANTHER" id="PTHR21301">
    <property type="entry name" value="REVERSE TRANSCRIPTASE"/>
    <property type="match status" value="1"/>
</dbReference>
<reference evidence="1" key="1">
    <citation type="journal article" date="2014" name="PLoS ONE">
        <title>Transcriptome-Based Identification of ABC Transporters in the Western Tarnished Plant Bug Lygus hesperus.</title>
        <authorList>
            <person name="Hull J.J."/>
            <person name="Chaney K."/>
            <person name="Geib S.M."/>
            <person name="Fabrick J.A."/>
            <person name="Brent C.S."/>
            <person name="Walsh D."/>
            <person name="Lavine L.C."/>
        </authorList>
    </citation>
    <scope>NUCLEOTIDE SEQUENCE</scope>
</reference>
<feature type="non-terminal residue" evidence="1">
    <location>
        <position position="1"/>
    </location>
</feature>
<dbReference type="PANTHER" id="PTHR21301:SF10">
    <property type="entry name" value="REVERSE TRANSCRIPTASE DOMAIN-CONTAINING PROTEIN"/>
    <property type="match status" value="1"/>
</dbReference>